<proteinExistence type="predicted"/>
<organism evidence="1 2">
    <name type="scientific">Parascaris equorum</name>
    <name type="common">Equine roundworm</name>
    <dbReference type="NCBI Taxonomy" id="6256"/>
    <lineage>
        <taxon>Eukaryota</taxon>
        <taxon>Metazoa</taxon>
        <taxon>Ecdysozoa</taxon>
        <taxon>Nematoda</taxon>
        <taxon>Chromadorea</taxon>
        <taxon>Rhabditida</taxon>
        <taxon>Spirurina</taxon>
        <taxon>Ascaridomorpha</taxon>
        <taxon>Ascaridoidea</taxon>
        <taxon>Ascarididae</taxon>
        <taxon>Parascaris</taxon>
    </lineage>
</organism>
<name>A0A914SFF2_PAREQ</name>
<keyword evidence="1" id="KW-1185">Reference proteome</keyword>
<sequence>MADTCLLIIHLELRVHCFFHLLPLARVRPSLPHDELDNEVGHSSLQQVSSAMDG</sequence>
<protein>
    <submittedName>
        <fullName evidence="2">Uncharacterized protein</fullName>
    </submittedName>
</protein>
<dbReference type="WBParaSite" id="PEQ_0001274101-mRNA-1">
    <property type="protein sequence ID" value="PEQ_0001274101-mRNA-1"/>
    <property type="gene ID" value="PEQ_0001274101"/>
</dbReference>
<dbReference type="Proteomes" id="UP000887564">
    <property type="component" value="Unplaced"/>
</dbReference>
<dbReference type="AlphaFoldDB" id="A0A914SFF2"/>
<accession>A0A914SFF2</accession>
<reference evidence="2" key="1">
    <citation type="submission" date="2022-11" db="UniProtKB">
        <authorList>
            <consortium name="WormBaseParasite"/>
        </authorList>
    </citation>
    <scope>IDENTIFICATION</scope>
</reference>
<evidence type="ECO:0000313" key="2">
    <source>
        <dbReference type="WBParaSite" id="PEQ_0001274101-mRNA-1"/>
    </source>
</evidence>
<evidence type="ECO:0000313" key="1">
    <source>
        <dbReference type="Proteomes" id="UP000887564"/>
    </source>
</evidence>